<dbReference type="AlphaFoldDB" id="A0A0A0BHZ7"/>
<organism evidence="1 2">
    <name type="scientific">Methylophaga thiooxydans</name>
    <dbReference type="NCBI Taxonomy" id="392484"/>
    <lineage>
        <taxon>Bacteria</taxon>
        <taxon>Pseudomonadati</taxon>
        <taxon>Pseudomonadota</taxon>
        <taxon>Gammaproteobacteria</taxon>
        <taxon>Thiotrichales</taxon>
        <taxon>Piscirickettsiaceae</taxon>
        <taxon>Methylophaga</taxon>
    </lineage>
</organism>
<name>A0A0A0BHZ7_9GAMM</name>
<dbReference type="Proteomes" id="UP000029999">
    <property type="component" value="Unassembled WGS sequence"/>
</dbReference>
<proteinExistence type="predicted"/>
<evidence type="ECO:0000313" key="2">
    <source>
        <dbReference type="Proteomes" id="UP000029999"/>
    </source>
</evidence>
<sequence length="96" mass="10656">MAVITKPDNPTFTTALNNAELLRETGNDHHHIGHALLYLEERGRLLQAVANAAEAYTRFGEDTQLHTNLVKALQALEDYEREAELAEPANFGLDQG</sequence>
<accession>A0A0A0BHZ7</accession>
<dbReference type="STRING" id="392484.LP43_0002"/>
<reference evidence="1 2" key="1">
    <citation type="submission" date="2014-09" db="EMBL/GenBank/DDBJ databases">
        <authorList>
            <person name="Grob C."/>
            <person name="Taubert M."/>
            <person name="Howat A.M."/>
            <person name="Burns O.J."/>
            <person name="Dixon J.L."/>
            <person name="Chen Y."/>
            <person name="Murrell J.C."/>
        </authorList>
    </citation>
    <scope>NUCLEOTIDE SEQUENCE [LARGE SCALE GENOMIC DNA]</scope>
    <source>
        <strain evidence="1">L4</strain>
    </source>
</reference>
<protein>
    <submittedName>
        <fullName evidence="1">Uncharacterized protein</fullName>
    </submittedName>
</protein>
<dbReference type="EMBL" id="JRQD01000001">
    <property type="protein sequence ID" value="KGM07586.1"/>
    <property type="molecule type" value="Genomic_DNA"/>
</dbReference>
<evidence type="ECO:0000313" key="1">
    <source>
        <dbReference type="EMBL" id="KGM07586.1"/>
    </source>
</evidence>
<dbReference type="RefSeq" id="WP_036310750.1">
    <property type="nucleotide sequence ID" value="NZ_JRQD01000001.1"/>
</dbReference>
<comment type="caution">
    <text evidence="1">The sequence shown here is derived from an EMBL/GenBank/DDBJ whole genome shotgun (WGS) entry which is preliminary data.</text>
</comment>
<gene>
    <name evidence="1" type="ORF">LP43_0002</name>
</gene>